<organism evidence="1 2">
    <name type="scientific">Aeromicrobium phragmitis</name>
    <dbReference type="NCBI Taxonomy" id="2478914"/>
    <lineage>
        <taxon>Bacteria</taxon>
        <taxon>Bacillati</taxon>
        <taxon>Actinomycetota</taxon>
        <taxon>Actinomycetes</taxon>
        <taxon>Propionibacteriales</taxon>
        <taxon>Nocardioidaceae</taxon>
        <taxon>Aeromicrobium</taxon>
    </lineage>
</organism>
<sequence length="64" mass="7054">MGSPGVLDLLVGCGWSSSGEFCERRIETGWWSRYGPRSSGLLDQLVGCGWSSSGELCERRIETR</sequence>
<dbReference type="AlphaFoldDB" id="A0A3L8PN50"/>
<reference evidence="1 2" key="1">
    <citation type="submission" date="2018-10" db="EMBL/GenBank/DDBJ databases">
        <title>Aeromicrobium sp. 9W16Y-2 whole genome shotgun sequence.</title>
        <authorList>
            <person name="Li F."/>
        </authorList>
    </citation>
    <scope>NUCLEOTIDE SEQUENCE [LARGE SCALE GENOMIC DNA]</scope>
    <source>
        <strain evidence="1 2">9W16Y-2</strain>
    </source>
</reference>
<name>A0A3L8PN50_9ACTN</name>
<evidence type="ECO:0000313" key="2">
    <source>
        <dbReference type="Proteomes" id="UP000282515"/>
    </source>
</evidence>
<proteinExistence type="predicted"/>
<evidence type="ECO:0000313" key="1">
    <source>
        <dbReference type="EMBL" id="RLV56805.1"/>
    </source>
</evidence>
<dbReference type="Proteomes" id="UP000282515">
    <property type="component" value="Unassembled WGS sequence"/>
</dbReference>
<keyword evidence="2" id="KW-1185">Reference proteome</keyword>
<gene>
    <name evidence="1" type="ORF">D9V41_03230</name>
</gene>
<comment type="caution">
    <text evidence="1">The sequence shown here is derived from an EMBL/GenBank/DDBJ whole genome shotgun (WGS) entry which is preliminary data.</text>
</comment>
<accession>A0A3L8PN50</accession>
<protein>
    <submittedName>
        <fullName evidence="1">Uncharacterized protein</fullName>
    </submittedName>
</protein>
<dbReference type="EMBL" id="RDBF01000002">
    <property type="protein sequence ID" value="RLV56805.1"/>
    <property type="molecule type" value="Genomic_DNA"/>
</dbReference>